<name>A0AA36BGG7_OCTVU</name>
<reference evidence="1" key="1">
    <citation type="submission" date="2023-08" db="EMBL/GenBank/DDBJ databases">
        <authorList>
            <person name="Alioto T."/>
            <person name="Alioto T."/>
            <person name="Gomez Garrido J."/>
        </authorList>
    </citation>
    <scope>NUCLEOTIDE SEQUENCE</scope>
</reference>
<accession>A0AA36BGG7</accession>
<sequence length="72" mass="8491">MEEEEEEEEEEEIYVTKLMKESIIECQTMTSNMTPKVTTMDFCYFKYSLVLSQSEGKTGRKIRSAVSDDRDY</sequence>
<dbReference type="AlphaFoldDB" id="A0AA36BGG7"/>
<organism evidence="1 2">
    <name type="scientific">Octopus vulgaris</name>
    <name type="common">Common octopus</name>
    <dbReference type="NCBI Taxonomy" id="6645"/>
    <lineage>
        <taxon>Eukaryota</taxon>
        <taxon>Metazoa</taxon>
        <taxon>Spiralia</taxon>
        <taxon>Lophotrochozoa</taxon>
        <taxon>Mollusca</taxon>
        <taxon>Cephalopoda</taxon>
        <taxon>Coleoidea</taxon>
        <taxon>Octopodiformes</taxon>
        <taxon>Octopoda</taxon>
        <taxon>Incirrata</taxon>
        <taxon>Octopodidae</taxon>
        <taxon>Octopus</taxon>
    </lineage>
</organism>
<dbReference type="Proteomes" id="UP001162480">
    <property type="component" value="Chromosome 14"/>
</dbReference>
<gene>
    <name evidence="1" type="ORF">OCTVUL_1B000472</name>
</gene>
<protein>
    <submittedName>
        <fullName evidence="1">Uncharacterized protein</fullName>
    </submittedName>
</protein>
<evidence type="ECO:0000313" key="2">
    <source>
        <dbReference type="Proteomes" id="UP001162480"/>
    </source>
</evidence>
<proteinExistence type="predicted"/>
<keyword evidence="2" id="KW-1185">Reference proteome</keyword>
<evidence type="ECO:0000313" key="1">
    <source>
        <dbReference type="EMBL" id="CAI9733212.1"/>
    </source>
</evidence>
<dbReference type="EMBL" id="OX597827">
    <property type="protein sequence ID" value="CAI9733212.1"/>
    <property type="molecule type" value="Genomic_DNA"/>
</dbReference>